<organism evidence="1 2">
    <name type="scientific">Faecalibacterium gallinarum</name>
    <dbReference type="NCBI Taxonomy" id="2903556"/>
    <lineage>
        <taxon>Bacteria</taxon>
        <taxon>Bacillati</taxon>
        <taxon>Bacillota</taxon>
        <taxon>Clostridia</taxon>
        <taxon>Eubacteriales</taxon>
        <taxon>Oscillospiraceae</taxon>
        <taxon>Faecalibacterium</taxon>
    </lineage>
</organism>
<sequence length="56" mass="6082">MLPFKGNSPLPKGSGLLSYLGDSPVSIADFHKSPRSGSPSIKEYAYERINRPYLAA</sequence>
<keyword evidence="2" id="KW-1185">Reference proteome</keyword>
<name>A0AA37J0G6_9FIRM</name>
<comment type="caution">
    <text evidence="1">The sequence shown here is derived from an EMBL/GenBank/DDBJ whole genome shotgun (WGS) entry which is preliminary data.</text>
</comment>
<accession>A0AA37J0G6</accession>
<evidence type="ECO:0000313" key="1">
    <source>
        <dbReference type="EMBL" id="GJN65613.1"/>
    </source>
</evidence>
<dbReference type="EMBL" id="BQKV01000098">
    <property type="protein sequence ID" value="GJN65613.1"/>
    <property type="molecule type" value="Genomic_DNA"/>
</dbReference>
<gene>
    <name evidence="1" type="ORF">JCM17207_22380</name>
</gene>
<reference evidence="1" key="1">
    <citation type="journal article" date="2022" name="Int. J. Syst. Evol. Microbiol.">
        <title>Genome-based, phenotypic and chemotaxonomic classification of Faecalibacterium strains: proposal of three novel species Faecalibacterium duncaniae sp. nov., Faecalibacterium hattorii sp. nov. and Faecalibacterium gallinarum sp. nov. .</title>
        <authorList>
            <person name="Sakamoto M."/>
            <person name="Sakurai N."/>
            <person name="Tanno H."/>
            <person name="Iino T."/>
            <person name="Ohkuma M."/>
            <person name="Endo A."/>
        </authorList>
    </citation>
    <scope>NUCLEOTIDE SEQUENCE</scope>
    <source>
        <strain evidence="1">JCM 17207</strain>
    </source>
</reference>
<protein>
    <submittedName>
        <fullName evidence="1">Uncharacterized protein</fullName>
    </submittedName>
</protein>
<dbReference type="Proteomes" id="UP001055185">
    <property type="component" value="Unassembled WGS sequence"/>
</dbReference>
<dbReference type="AlphaFoldDB" id="A0AA37J0G6"/>
<proteinExistence type="predicted"/>
<evidence type="ECO:0000313" key="2">
    <source>
        <dbReference type="Proteomes" id="UP001055185"/>
    </source>
</evidence>